<name>A0A1Z4LS88_9CYAN</name>
<reference evidence="1 2" key="1">
    <citation type="submission" date="2017-06" db="EMBL/GenBank/DDBJ databases">
        <title>Genome sequencing of cyanobaciteial culture collection at National Institute for Environmental Studies (NIES).</title>
        <authorList>
            <person name="Hirose Y."/>
            <person name="Shimura Y."/>
            <person name="Fujisawa T."/>
            <person name="Nakamura Y."/>
            <person name="Kawachi M."/>
        </authorList>
    </citation>
    <scope>NUCLEOTIDE SEQUENCE [LARGE SCALE GENOMIC DNA]</scope>
    <source>
        <strain evidence="1 2">NIES-267</strain>
    </source>
</reference>
<dbReference type="AlphaFoldDB" id="A0A1Z4LS88"/>
<keyword evidence="2" id="KW-1185">Reference proteome</keyword>
<proteinExistence type="predicted"/>
<dbReference type="PANTHER" id="PTHR35724:SF1">
    <property type="entry name" value="PROTEIN CHLORORESPIRATORY REDUCTION 6, CHLOROPLASTIC"/>
    <property type="match status" value="1"/>
</dbReference>
<dbReference type="Proteomes" id="UP000218418">
    <property type="component" value="Chromosome"/>
</dbReference>
<protein>
    <recommendedName>
        <fullName evidence="3">CRR6 family NdhI maturation factor</fullName>
    </recommendedName>
</protein>
<organism evidence="1 2">
    <name type="scientific">Calothrix parasitica NIES-267</name>
    <dbReference type="NCBI Taxonomy" id="1973488"/>
    <lineage>
        <taxon>Bacteria</taxon>
        <taxon>Bacillati</taxon>
        <taxon>Cyanobacteriota</taxon>
        <taxon>Cyanophyceae</taxon>
        <taxon>Nostocales</taxon>
        <taxon>Calotrichaceae</taxon>
        <taxon>Calothrix</taxon>
    </lineage>
</organism>
<gene>
    <name evidence="1" type="ORF">NIES267_36060</name>
</gene>
<sequence>MTVTIAIPSSSINSLDLSPATTAIDKILAEENIASTEQQLRLDIQYELESGDPRELSEVPEVRLWFIRLDAKYPWLPFLLDWQSGEFVRYAAMLVPHQFSSKEGIQYNPEALEIFLMQKTFLLKDWLEKHNIPSQSRIKSMAKLLGYDLDDELFAML</sequence>
<evidence type="ECO:0008006" key="3">
    <source>
        <dbReference type="Google" id="ProtNLM"/>
    </source>
</evidence>
<dbReference type="Pfam" id="PF08847">
    <property type="entry name" value="Crr6"/>
    <property type="match status" value="1"/>
</dbReference>
<evidence type="ECO:0000313" key="1">
    <source>
        <dbReference type="EMBL" id="BAY84110.1"/>
    </source>
</evidence>
<dbReference type="OrthoDB" id="489874at2"/>
<dbReference type="NCBIfam" id="NF038024">
    <property type="entry name" value="CRR6_slr1097"/>
    <property type="match status" value="1"/>
</dbReference>
<accession>A0A1Z4LS88</accession>
<dbReference type="GO" id="GO:0010275">
    <property type="term" value="P:NAD(P)H dehydrogenase complex assembly"/>
    <property type="evidence" value="ECO:0007669"/>
    <property type="project" value="TreeGrafter"/>
</dbReference>
<evidence type="ECO:0000313" key="2">
    <source>
        <dbReference type="Proteomes" id="UP000218418"/>
    </source>
</evidence>
<dbReference type="InterPro" id="IPR014946">
    <property type="entry name" value="CRR6"/>
</dbReference>
<dbReference type="PANTHER" id="PTHR35724">
    <property type="entry name" value="PROTEIN CHLORORESPIRATORY REDUCTION 6, CHLOROPLASTIC"/>
    <property type="match status" value="1"/>
</dbReference>
<dbReference type="EMBL" id="AP018227">
    <property type="protein sequence ID" value="BAY84110.1"/>
    <property type="molecule type" value="Genomic_DNA"/>
</dbReference>